<keyword evidence="4 11" id="KW-0808">Transferase</keyword>
<dbReference type="InterPro" id="IPR018094">
    <property type="entry name" value="Thymidylate_kinase"/>
</dbReference>
<evidence type="ECO:0000256" key="6">
    <source>
        <dbReference type="ARBA" id="ARBA00022741"/>
    </source>
</evidence>
<dbReference type="InterPro" id="IPR027417">
    <property type="entry name" value="P-loop_NTPase"/>
</dbReference>
<dbReference type="InterPro" id="IPR039430">
    <property type="entry name" value="Thymidylate_kin-like_dom"/>
</dbReference>
<dbReference type="STRING" id="1193182.BN11_1660004"/>
<accession>W6JV70</accession>
<keyword evidence="7 11" id="KW-0418">Kinase</keyword>
<evidence type="ECO:0000256" key="11">
    <source>
        <dbReference type="HAMAP-Rule" id="MF_00165"/>
    </source>
</evidence>
<organism evidence="13 14">
    <name type="scientific">Nostocoides australiense Ben110</name>
    <dbReference type="NCBI Taxonomy" id="1193182"/>
    <lineage>
        <taxon>Bacteria</taxon>
        <taxon>Bacillati</taxon>
        <taxon>Actinomycetota</taxon>
        <taxon>Actinomycetes</taxon>
        <taxon>Micrococcales</taxon>
        <taxon>Intrasporangiaceae</taxon>
        <taxon>Nostocoides</taxon>
    </lineage>
</organism>
<dbReference type="CDD" id="cd01672">
    <property type="entry name" value="TMPK"/>
    <property type="match status" value="1"/>
</dbReference>
<feature type="domain" description="Thymidylate kinase-like" evidence="12">
    <location>
        <begin position="9"/>
        <end position="194"/>
    </location>
</feature>
<proteinExistence type="inferred from homology"/>
<dbReference type="SUPFAM" id="SSF52540">
    <property type="entry name" value="P-loop containing nucleoside triphosphate hydrolases"/>
    <property type="match status" value="1"/>
</dbReference>
<dbReference type="RefSeq" id="WP_048697770.1">
    <property type="nucleotide sequence ID" value="NZ_HG764815.1"/>
</dbReference>
<keyword evidence="6 11" id="KW-0547">Nucleotide-binding</keyword>
<comment type="function">
    <text evidence="10 11">Phosphorylation of dTMP to form dTDP in both de novo and salvage pathways of dTTP synthesis.</text>
</comment>
<dbReference type="GO" id="GO:0005829">
    <property type="term" value="C:cytosol"/>
    <property type="evidence" value="ECO:0007669"/>
    <property type="project" value="TreeGrafter"/>
</dbReference>
<feature type="binding site" evidence="11">
    <location>
        <begin position="11"/>
        <end position="18"/>
    </location>
    <ligand>
        <name>ATP</name>
        <dbReference type="ChEBI" id="CHEBI:30616"/>
    </ligand>
</feature>
<evidence type="ECO:0000256" key="9">
    <source>
        <dbReference type="ARBA" id="ARBA00048743"/>
    </source>
</evidence>
<dbReference type="FunFam" id="3.40.50.300:FF:000225">
    <property type="entry name" value="Thymidylate kinase"/>
    <property type="match status" value="1"/>
</dbReference>
<dbReference type="GO" id="GO:0006233">
    <property type="term" value="P:dTDP biosynthetic process"/>
    <property type="evidence" value="ECO:0007669"/>
    <property type="project" value="InterPro"/>
</dbReference>
<evidence type="ECO:0000256" key="8">
    <source>
        <dbReference type="ARBA" id="ARBA00022840"/>
    </source>
</evidence>
<gene>
    <name evidence="11 13" type="primary">tmk</name>
    <name evidence="13" type="ORF">BN11_1660004</name>
</gene>
<comment type="caution">
    <text evidence="13">The sequence shown here is derived from an EMBL/GenBank/DDBJ whole genome shotgun (WGS) entry which is preliminary data.</text>
</comment>
<evidence type="ECO:0000256" key="10">
    <source>
        <dbReference type="ARBA" id="ARBA00057735"/>
    </source>
</evidence>
<evidence type="ECO:0000256" key="4">
    <source>
        <dbReference type="ARBA" id="ARBA00022679"/>
    </source>
</evidence>
<name>W6JV70_9MICO</name>
<evidence type="ECO:0000256" key="5">
    <source>
        <dbReference type="ARBA" id="ARBA00022727"/>
    </source>
</evidence>
<dbReference type="GO" id="GO:0005524">
    <property type="term" value="F:ATP binding"/>
    <property type="evidence" value="ECO:0007669"/>
    <property type="project" value="UniProtKB-UniRule"/>
</dbReference>
<keyword evidence="14" id="KW-1185">Reference proteome</keyword>
<dbReference type="AlphaFoldDB" id="W6JV70"/>
<evidence type="ECO:0000256" key="7">
    <source>
        <dbReference type="ARBA" id="ARBA00022777"/>
    </source>
</evidence>
<dbReference type="GO" id="GO:0006235">
    <property type="term" value="P:dTTP biosynthetic process"/>
    <property type="evidence" value="ECO:0007669"/>
    <property type="project" value="UniProtKB-UniRule"/>
</dbReference>
<comment type="catalytic activity">
    <reaction evidence="9 11">
        <text>dTMP + ATP = dTDP + ADP</text>
        <dbReference type="Rhea" id="RHEA:13517"/>
        <dbReference type="ChEBI" id="CHEBI:30616"/>
        <dbReference type="ChEBI" id="CHEBI:58369"/>
        <dbReference type="ChEBI" id="CHEBI:63528"/>
        <dbReference type="ChEBI" id="CHEBI:456216"/>
        <dbReference type="EC" id="2.7.4.9"/>
    </reaction>
</comment>
<protein>
    <recommendedName>
        <fullName evidence="3 11">Thymidylate kinase</fullName>
        <ecNumber evidence="2 11">2.7.4.9</ecNumber>
    </recommendedName>
    <alternativeName>
        <fullName evidence="11">dTMP kinase</fullName>
    </alternativeName>
</protein>
<evidence type="ECO:0000256" key="2">
    <source>
        <dbReference type="ARBA" id="ARBA00012980"/>
    </source>
</evidence>
<evidence type="ECO:0000259" key="12">
    <source>
        <dbReference type="Pfam" id="PF02223"/>
    </source>
</evidence>
<dbReference type="GO" id="GO:0004798">
    <property type="term" value="F:dTMP kinase activity"/>
    <property type="evidence" value="ECO:0007669"/>
    <property type="project" value="UniProtKB-UniRule"/>
</dbReference>
<evidence type="ECO:0000256" key="1">
    <source>
        <dbReference type="ARBA" id="ARBA00009776"/>
    </source>
</evidence>
<dbReference type="PANTHER" id="PTHR10344:SF4">
    <property type="entry name" value="UMP-CMP KINASE 2, MITOCHONDRIAL"/>
    <property type="match status" value="1"/>
</dbReference>
<dbReference type="HAMAP" id="MF_00165">
    <property type="entry name" value="Thymidylate_kinase"/>
    <property type="match status" value="1"/>
</dbReference>
<dbReference type="EMBL" id="CAJA01000075">
    <property type="protein sequence ID" value="CCH72430.1"/>
    <property type="molecule type" value="Genomic_DNA"/>
</dbReference>
<dbReference type="EC" id="2.7.4.9" evidence="2 11"/>
<dbReference type="NCBIfam" id="TIGR00041">
    <property type="entry name" value="DTMP_kinase"/>
    <property type="match status" value="1"/>
</dbReference>
<dbReference type="Gene3D" id="3.40.50.300">
    <property type="entry name" value="P-loop containing nucleotide triphosphate hydrolases"/>
    <property type="match status" value="1"/>
</dbReference>
<dbReference type="Pfam" id="PF02223">
    <property type="entry name" value="Thymidylate_kin"/>
    <property type="match status" value="1"/>
</dbReference>
<evidence type="ECO:0000256" key="3">
    <source>
        <dbReference type="ARBA" id="ARBA00017144"/>
    </source>
</evidence>
<dbReference type="OrthoDB" id="9774907at2"/>
<keyword evidence="8 11" id="KW-0067">ATP-binding</keyword>
<evidence type="ECO:0000313" key="14">
    <source>
        <dbReference type="Proteomes" id="UP000035763"/>
    </source>
</evidence>
<reference evidence="13 14" key="1">
    <citation type="journal article" date="2013" name="ISME J.">
        <title>A metabolic model for members of the genus Tetrasphaera involved in enhanced biological phosphorus removal.</title>
        <authorList>
            <person name="Kristiansen R."/>
            <person name="Nguyen H.T.T."/>
            <person name="Saunders A.M."/>
            <person name="Nielsen J.L."/>
            <person name="Wimmer R."/>
            <person name="Le V.Q."/>
            <person name="McIlroy S.J."/>
            <person name="Petrovski S."/>
            <person name="Seviour R.J."/>
            <person name="Calteau A."/>
            <person name="Nielsen K.L."/>
            <person name="Nielsen P.H."/>
        </authorList>
    </citation>
    <scope>NUCLEOTIDE SEQUENCE [LARGE SCALE GENOMIC DNA]</scope>
    <source>
        <strain evidence="13 14">Ben110</strain>
    </source>
</reference>
<sequence length="209" mass="22017">MSDGLFLAFEGGDGAGKSTQVRLLADVVAAGGREVVVTRQPGGTVLGQQLRQLVLYGEAMAPRAEALIFAADKAQHVEEVIRPALARGAVVITDRYTDSAVAYQGAGRELGSDEVHDLQMWAVCGLVPDLTVIIDLPPEEGRRRRGDVHDRLESEADAYHAAVREHFLAIAAAAPERYLVIDGTQPPQALHAQIVGRLAAAGVVPGGAG</sequence>
<keyword evidence="5 11" id="KW-0545">Nucleotide biosynthesis</keyword>
<evidence type="ECO:0000313" key="13">
    <source>
        <dbReference type="EMBL" id="CCH72430.1"/>
    </source>
</evidence>
<dbReference type="Proteomes" id="UP000035763">
    <property type="component" value="Unassembled WGS sequence"/>
</dbReference>
<comment type="similarity">
    <text evidence="1 11">Belongs to the thymidylate kinase family.</text>
</comment>
<dbReference type="GO" id="GO:0006227">
    <property type="term" value="P:dUDP biosynthetic process"/>
    <property type="evidence" value="ECO:0007669"/>
    <property type="project" value="TreeGrafter"/>
</dbReference>
<dbReference type="PANTHER" id="PTHR10344">
    <property type="entry name" value="THYMIDYLATE KINASE"/>
    <property type="match status" value="1"/>
</dbReference>